<proteinExistence type="inferred from homology"/>
<dbReference type="PANTHER" id="PTHR24223">
    <property type="entry name" value="ATP-BINDING CASSETTE SUB-FAMILY C"/>
    <property type="match status" value="1"/>
</dbReference>
<dbReference type="GO" id="GO:0005524">
    <property type="term" value="F:ATP binding"/>
    <property type="evidence" value="ECO:0007669"/>
    <property type="project" value="UniProtKB-KW"/>
</dbReference>
<dbReference type="EMBL" id="MU825423">
    <property type="protein sequence ID" value="KAJ7389917.1"/>
    <property type="molecule type" value="Genomic_DNA"/>
</dbReference>
<comment type="caution">
    <text evidence="9">The sequence shown here is derived from an EMBL/GenBank/DDBJ whole genome shotgun (WGS) entry which is preliminary data.</text>
</comment>
<dbReference type="PANTHER" id="PTHR24223:SF456">
    <property type="entry name" value="MULTIDRUG RESISTANCE-ASSOCIATED PROTEIN LETHAL(2)03659"/>
    <property type="match status" value="1"/>
</dbReference>
<dbReference type="Gene3D" id="1.20.1560.10">
    <property type="entry name" value="ABC transporter type 1, transmembrane domain"/>
    <property type="match status" value="1"/>
</dbReference>
<dbReference type="Proteomes" id="UP001163046">
    <property type="component" value="Unassembled WGS sequence"/>
</dbReference>
<dbReference type="AlphaFoldDB" id="A0A9W9ZXX6"/>
<evidence type="ECO:0000256" key="1">
    <source>
        <dbReference type="ARBA" id="ARBA00004141"/>
    </source>
</evidence>
<reference evidence="9" key="1">
    <citation type="submission" date="2023-01" db="EMBL/GenBank/DDBJ databases">
        <title>Genome assembly of the deep-sea coral Lophelia pertusa.</title>
        <authorList>
            <person name="Herrera S."/>
            <person name="Cordes E."/>
        </authorList>
    </citation>
    <scope>NUCLEOTIDE SEQUENCE</scope>
    <source>
        <strain evidence="9">USNM1676648</strain>
        <tissue evidence="9">Polyp</tissue>
    </source>
</reference>
<keyword evidence="4" id="KW-0547">Nucleotide-binding</keyword>
<dbReference type="GO" id="GO:0042626">
    <property type="term" value="F:ATPase-coupled transmembrane transporter activity"/>
    <property type="evidence" value="ECO:0007669"/>
    <property type="project" value="TreeGrafter"/>
</dbReference>
<evidence type="ECO:0000313" key="9">
    <source>
        <dbReference type="EMBL" id="KAJ7389917.1"/>
    </source>
</evidence>
<evidence type="ECO:0000256" key="2">
    <source>
        <dbReference type="ARBA" id="ARBA00009726"/>
    </source>
</evidence>
<evidence type="ECO:0000313" key="10">
    <source>
        <dbReference type="Proteomes" id="UP001163046"/>
    </source>
</evidence>
<evidence type="ECO:0000256" key="3">
    <source>
        <dbReference type="ARBA" id="ARBA00022692"/>
    </source>
</evidence>
<keyword evidence="7 8" id="KW-0472">Membrane</keyword>
<feature type="transmembrane region" description="Helical" evidence="8">
    <location>
        <begin position="101"/>
        <end position="127"/>
    </location>
</feature>
<keyword evidence="10" id="KW-1185">Reference proteome</keyword>
<name>A0A9W9ZXX6_9CNID</name>
<comment type="subcellular location">
    <subcellularLocation>
        <location evidence="1">Membrane</location>
        <topology evidence="1">Multi-pass membrane protein</topology>
    </subcellularLocation>
</comment>
<evidence type="ECO:0000256" key="8">
    <source>
        <dbReference type="SAM" id="Phobius"/>
    </source>
</evidence>
<evidence type="ECO:0000256" key="4">
    <source>
        <dbReference type="ARBA" id="ARBA00022741"/>
    </source>
</evidence>
<feature type="transmembrane region" description="Helical" evidence="8">
    <location>
        <begin position="139"/>
        <end position="158"/>
    </location>
</feature>
<protein>
    <recommendedName>
        <fullName evidence="11">ABC transmembrane type-1 domain-containing protein</fullName>
    </recommendedName>
</protein>
<organism evidence="9 10">
    <name type="scientific">Desmophyllum pertusum</name>
    <dbReference type="NCBI Taxonomy" id="174260"/>
    <lineage>
        <taxon>Eukaryota</taxon>
        <taxon>Metazoa</taxon>
        <taxon>Cnidaria</taxon>
        <taxon>Anthozoa</taxon>
        <taxon>Hexacorallia</taxon>
        <taxon>Scleractinia</taxon>
        <taxon>Caryophylliina</taxon>
        <taxon>Caryophylliidae</taxon>
        <taxon>Desmophyllum</taxon>
    </lineage>
</organism>
<evidence type="ECO:0008006" key="11">
    <source>
        <dbReference type="Google" id="ProtNLM"/>
    </source>
</evidence>
<dbReference type="OrthoDB" id="6500128at2759"/>
<evidence type="ECO:0000256" key="7">
    <source>
        <dbReference type="ARBA" id="ARBA00023136"/>
    </source>
</evidence>
<keyword evidence="5" id="KW-0067">ATP-binding</keyword>
<gene>
    <name evidence="9" type="ORF">OS493_028380</name>
</gene>
<sequence length="298" mass="33844">MDAEYDRLESEPRHKGNPKRNANIFSILSFWWVGELLAIGNKRPLENEDLFPLLDEDKTQTTTEKLQGTWNEEKANCASNKGGNGYRLLKALIRAFSYADYMFILSTTLLAGACNVLQPVFLSLLLLELMKSSGEAEFWWAYIYAAGICLSSFVRTITTQQWNYHAKLMALRWKSATIGIIYKKALKDAKHIVVMKEGSILAKGDFSLLLTSGVDLNGIDKHAVRTVTVQTEKSLIEDRVVNEGNPEEEFKRLEIAEEDRVIGYISWKMYWHYMQAGMCTIVAVAMDHSYSLIGGFFI</sequence>
<accession>A0A9W9ZXX6</accession>
<keyword evidence="3 8" id="KW-0812">Transmembrane</keyword>
<dbReference type="GO" id="GO:0016020">
    <property type="term" value="C:membrane"/>
    <property type="evidence" value="ECO:0007669"/>
    <property type="project" value="UniProtKB-SubCell"/>
</dbReference>
<dbReference type="InterPro" id="IPR036640">
    <property type="entry name" value="ABC1_TM_sf"/>
</dbReference>
<evidence type="ECO:0000256" key="5">
    <source>
        <dbReference type="ARBA" id="ARBA00022840"/>
    </source>
</evidence>
<comment type="similarity">
    <text evidence="2">Belongs to the ABC transporter superfamily. ABCC family. Conjugate transporter (TC 3.A.1.208) subfamily.</text>
</comment>
<evidence type="ECO:0000256" key="6">
    <source>
        <dbReference type="ARBA" id="ARBA00022989"/>
    </source>
</evidence>
<dbReference type="InterPro" id="IPR050173">
    <property type="entry name" value="ABC_transporter_C-like"/>
</dbReference>
<dbReference type="SUPFAM" id="SSF90123">
    <property type="entry name" value="ABC transporter transmembrane region"/>
    <property type="match status" value="1"/>
</dbReference>
<keyword evidence="6 8" id="KW-1133">Transmembrane helix</keyword>